<dbReference type="InterPro" id="IPR027413">
    <property type="entry name" value="GROEL-like_equatorial_sf"/>
</dbReference>
<evidence type="ECO:0000256" key="1">
    <source>
        <dbReference type="ARBA" id="ARBA00004496"/>
    </source>
</evidence>
<reference evidence="8 9" key="1">
    <citation type="submission" date="2023-09" db="EMBL/GenBank/DDBJ databases">
        <title>Nesidiocoris tenuis whole genome shotgun sequence.</title>
        <authorList>
            <person name="Shibata T."/>
            <person name="Shimoda M."/>
            <person name="Kobayashi T."/>
            <person name="Uehara T."/>
        </authorList>
    </citation>
    <scope>NUCLEOTIDE SEQUENCE [LARGE SCALE GENOMIC DNA]</scope>
    <source>
        <strain evidence="8 9">Japan</strain>
    </source>
</reference>
<evidence type="ECO:0000256" key="4">
    <source>
        <dbReference type="ARBA" id="ARBA00022741"/>
    </source>
</evidence>
<proteinExistence type="inferred from homology"/>
<keyword evidence="4 7" id="KW-0547">Nucleotide-binding</keyword>
<dbReference type="InterPro" id="IPR027410">
    <property type="entry name" value="TCP-1-like_intermed_sf"/>
</dbReference>
<dbReference type="Proteomes" id="UP001307889">
    <property type="component" value="Chromosome 1"/>
</dbReference>
<dbReference type="InterPro" id="IPR002423">
    <property type="entry name" value="Cpn60/GroEL/TCP-1"/>
</dbReference>
<keyword evidence="6 7" id="KW-0143">Chaperone</keyword>
<evidence type="ECO:0000256" key="6">
    <source>
        <dbReference type="ARBA" id="ARBA00023186"/>
    </source>
</evidence>
<dbReference type="InterPro" id="IPR012722">
    <property type="entry name" value="Chap_CCT_zeta"/>
</dbReference>
<evidence type="ECO:0000313" key="8">
    <source>
        <dbReference type="EMBL" id="BES88522.1"/>
    </source>
</evidence>
<dbReference type="Pfam" id="PF00118">
    <property type="entry name" value="Cpn60_TCP1"/>
    <property type="match status" value="1"/>
</dbReference>
<evidence type="ECO:0000256" key="3">
    <source>
        <dbReference type="ARBA" id="ARBA00022490"/>
    </source>
</evidence>
<dbReference type="SUPFAM" id="SSF54849">
    <property type="entry name" value="GroEL-intermediate domain like"/>
    <property type="match status" value="1"/>
</dbReference>
<dbReference type="InterPro" id="IPR017998">
    <property type="entry name" value="Chaperone_TCP-1"/>
</dbReference>
<comment type="similarity">
    <text evidence="2 7">Belongs to the TCP-1 chaperonin family.</text>
</comment>
<organism evidence="8 9">
    <name type="scientific">Nesidiocoris tenuis</name>
    <dbReference type="NCBI Taxonomy" id="355587"/>
    <lineage>
        <taxon>Eukaryota</taxon>
        <taxon>Metazoa</taxon>
        <taxon>Ecdysozoa</taxon>
        <taxon>Arthropoda</taxon>
        <taxon>Hexapoda</taxon>
        <taxon>Insecta</taxon>
        <taxon>Pterygota</taxon>
        <taxon>Neoptera</taxon>
        <taxon>Paraneoptera</taxon>
        <taxon>Hemiptera</taxon>
        <taxon>Heteroptera</taxon>
        <taxon>Panheteroptera</taxon>
        <taxon>Cimicomorpha</taxon>
        <taxon>Miridae</taxon>
        <taxon>Dicyphina</taxon>
        <taxon>Nesidiocoris</taxon>
    </lineage>
</organism>
<keyword evidence="3" id="KW-0963">Cytoplasm</keyword>
<dbReference type="EMBL" id="AP028909">
    <property type="protein sequence ID" value="BES88522.1"/>
    <property type="molecule type" value="Genomic_DNA"/>
</dbReference>
<comment type="subcellular location">
    <subcellularLocation>
        <location evidence="1">Cytoplasm</location>
    </subcellularLocation>
</comment>
<evidence type="ECO:0000313" key="9">
    <source>
        <dbReference type="Proteomes" id="UP001307889"/>
    </source>
</evidence>
<name>A0ABN7AE38_9HEMI</name>
<dbReference type="Gene3D" id="3.50.7.10">
    <property type="entry name" value="GroEL"/>
    <property type="match status" value="1"/>
</dbReference>
<dbReference type="NCBIfam" id="TIGR02347">
    <property type="entry name" value="chap_CCT_zeta"/>
    <property type="match status" value="1"/>
</dbReference>
<dbReference type="Gene3D" id="1.10.560.10">
    <property type="entry name" value="GroEL-like equatorial domain"/>
    <property type="match status" value="1"/>
</dbReference>
<dbReference type="PANTHER" id="PTHR11353">
    <property type="entry name" value="CHAPERONIN"/>
    <property type="match status" value="1"/>
</dbReference>
<dbReference type="InterPro" id="IPR027409">
    <property type="entry name" value="GroEL-like_apical_dom_sf"/>
</dbReference>
<accession>A0ABN7AE38</accession>
<sequence length="586" mass="63575">MGEGFCKIFSCPRLRFLWLGYQVHTSWSPRSCNSEAQPVLVNRSVTLTPNRTMAAIGIVNPKAEYARGLDAFNVNLSAARGLQEIMKPNLGPKGTLKMLVSGAGEITITKDGSELLNSMQITHPTASLIARTSASMDSNTGDGVTSTVLLIGEILKKSDAYLSEGVHPRIIANGLTEGRKHIPDALKAISIPFTFGRAMLHQIAKVSLQSKLPKETANTLVDVCVDAFMSVYNPEGDSVDLNMIEIMVMQHKLQIDTRLVKGLVLDHGARHVAMPKSVKNAYILTCNVSLEYEKTEVNSGFFYKTAEEREIMVKAEREFIDDRVKKIIELKRKVCSSDDVGFVVINLKGIDPLSLEMLAKENIVALRRAKRRNMERLTLACGGSATNSVEGLTEDCLGKAGKVYEHVLGENKYTFVEDCPDPKSVTILIHGPASYATKQIELAVKDALKAMANAVHDRAVLPGGGATEIALGKYLTKLSETADPKTKLGLEILAESLQVIPLTLAANSGLDPRETITSLHCESTQRMSTDIGLDLDTGKPALSASLGIYDNFCVKRQSIVSAAVVASNFLLVDDIMRAGLSSLKGE</sequence>
<dbReference type="CDD" id="cd03342">
    <property type="entry name" value="TCP1_zeta"/>
    <property type="match status" value="1"/>
</dbReference>
<gene>
    <name evidence="8" type="ORF">NTJ_01329</name>
</gene>
<keyword evidence="5 7" id="KW-0067">ATP-binding</keyword>
<dbReference type="SUPFAM" id="SSF52029">
    <property type="entry name" value="GroEL apical domain-like"/>
    <property type="match status" value="1"/>
</dbReference>
<dbReference type="PRINTS" id="PR00304">
    <property type="entry name" value="TCOMPLEXTCP1"/>
</dbReference>
<evidence type="ECO:0000256" key="2">
    <source>
        <dbReference type="ARBA" id="ARBA00008020"/>
    </source>
</evidence>
<evidence type="ECO:0000256" key="7">
    <source>
        <dbReference type="RuleBase" id="RU004187"/>
    </source>
</evidence>
<evidence type="ECO:0000256" key="5">
    <source>
        <dbReference type="ARBA" id="ARBA00022840"/>
    </source>
</evidence>
<protein>
    <submittedName>
        <fullName evidence="8">Chaperonin containing Tcp1, subunit</fullName>
    </submittedName>
</protein>
<keyword evidence="9" id="KW-1185">Reference proteome</keyword>
<dbReference type="SUPFAM" id="SSF48592">
    <property type="entry name" value="GroEL equatorial domain-like"/>
    <property type="match status" value="1"/>
</dbReference>
<dbReference type="Gene3D" id="3.30.260.10">
    <property type="entry name" value="TCP-1-like chaperonin intermediate domain"/>
    <property type="match status" value="1"/>
</dbReference>